<feature type="transmembrane region" description="Helical" evidence="2">
    <location>
        <begin position="21"/>
        <end position="43"/>
    </location>
</feature>
<dbReference type="HOGENOM" id="CLU_3011126_0_0_5"/>
<accession>B3PZH8</accession>
<dbReference type="KEGG" id="rec:RHECIAT_CH0002084"/>
<evidence type="ECO:0000256" key="2">
    <source>
        <dbReference type="SAM" id="Phobius"/>
    </source>
</evidence>
<dbReference type="eggNOG" id="ENOG50319M0">
    <property type="taxonomic scope" value="Bacteria"/>
</dbReference>
<name>B3PZH8_RHIE6</name>
<sequence>MTTEQFWRFAMEETPKTAIRGMMLYVLALIVLGVLAGAAYTIYGHPADPSERPAAETIPQKATAP</sequence>
<evidence type="ECO:0000256" key="1">
    <source>
        <dbReference type="SAM" id="MobiDB-lite"/>
    </source>
</evidence>
<proteinExistence type="predicted"/>
<feature type="region of interest" description="Disordered" evidence="1">
    <location>
        <begin position="45"/>
        <end position="65"/>
    </location>
</feature>
<keyword evidence="2" id="KW-0472">Membrane</keyword>
<dbReference type="Proteomes" id="UP000008817">
    <property type="component" value="Chromosome"/>
</dbReference>
<gene>
    <name evidence="3" type="ordered locus">RHECIAT_CH0002084</name>
</gene>
<evidence type="ECO:0000313" key="3">
    <source>
        <dbReference type="EMBL" id="ACE91043.1"/>
    </source>
</evidence>
<dbReference type="EMBL" id="CP001074">
    <property type="protein sequence ID" value="ACE91043.1"/>
    <property type="molecule type" value="Genomic_DNA"/>
</dbReference>
<reference evidence="3 4" key="1">
    <citation type="submission" date="2008-04" db="EMBL/GenBank/DDBJ databases">
        <title>Genome diversity and DNA divergence of Rhizobium etli.</title>
        <authorList>
            <person name="Gonzalez V."/>
            <person name="Acosta J.L."/>
            <person name="Santamaria R.I."/>
            <person name="Bustos P."/>
            <person name="Hernandez-Gonzalez I.L."/>
            <person name="Fernandez J.L."/>
            <person name="Diaz R."/>
            <person name="Flores M."/>
            <person name="Mora J."/>
            <person name="Palacios R."/>
            <person name="Davila G."/>
        </authorList>
    </citation>
    <scope>NUCLEOTIDE SEQUENCE [LARGE SCALE GENOMIC DNA]</scope>
    <source>
        <strain evidence="3 4">CIAT 652</strain>
    </source>
</reference>
<evidence type="ECO:0000313" key="4">
    <source>
        <dbReference type="Proteomes" id="UP000008817"/>
    </source>
</evidence>
<protein>
    <submittedName>
        <fullName evidence="3">Uncharacterized protein</fullName>
    </submittedName>
</protein>
<organism evidence="3 4">
    <name type="scientific">Rhizobium etli (strain CIAT 652)</name>
    <dbReference type="NCBI Taxonomy" id="491916"/>
    <lineage>
        <taxon>Bacteria</taxon>
        <taxon>Pseudomonadati</taxon>
        <taxon>Pseudomonadota</taxon>
        <taxon>Alphaproteobacteria</taxon>
        <taxon>Hyphomicrobiales</taxon>
        <taxon>Rhizobiaceae</taxon>
        <taxon>Rhizobium/Agrobacterium group</taxon>
        <taxon>Rhizobium</taxon>
    </lineage>
</organism>
<dbReference type="AlphaFoldDB" id="B3PZH8"/>
<keyword evidence="2" id="KW-1133">Transmembrane helix</keyword>
<keyword evidence="2" id="KW-0812">Transmembrane</keyword>